<organism evidence="2 3">
    <name type="scientific">Chitinophaga defluvii</name>
    <dbReference type="NCBI Taxonomy" id="3163343"/>
    <lineage>
        <taxon>Bacteria</taxon>
        <taxon>Pseudomonadati</taxon>
        <taxon>Bacteroidota</taxon>
        <taxon>Chitinophagia</taxon>
        <taxon>Chitinophagales</taxon>
        <taxon>Chitinophagaceae</taxon>
        <taxon>Chitinophaga</taxon>
    </lineage>
</organism>
<evidence type="ECO:0000313" key="2">
    <source>
        <dbReference type="EMBL" id="MET6999848.1"/>
    </source>
</evidence>
<reference evidence="2 3" key="1">
    <citation type="submission" date="2024-06" db="EMBL/GenBank/DDBJ databases">
        <title>Chitinophaga defluvii sp. nov., isolated from municipal sewage.</title>
        <authorList>
            <person name="Zhang L."/>
        </authorList>
    </citation>
    <scope>NUCLEOTIDE SEQUENCE [LARGE SCALE GENOMIC DNA]</scope>
    <source>
        <strain evidence="2 3">H8</strain>
    </source>
</reference>
<protein>
    <submittedName>
        <fullName evidence="2">Uncharacterized protein</fullName>
    </submittedName>
</protein>
<dbReference type="Proteomes" id="UP001549749">
    <property type="component" value="Unassembled WGS sequence"/>
</dbReference>
<proteinExistence type="predicted"/>
<dbReference type="EMBL" id="JBEXAC010000002">
    <property type="protein sequence ID" value="MET6999848.1"/>
    <property type="molecule type" value="Genomic_DNA"/>
</dbReference>
<keyword evidence="3" id="KW-1185">Reference proteome</keyword>
<keyword evidence="1" id="KW-1133">Transmembrane helix</keyword>
<dbReference type="RefSeq" id="WP_354662409.1">
    <property type="nucleotide sequence ID" value="NZ_JBEXAC010000002.1"/>
</dbReference>
<name>A0ABV2TA19_9BACT</name>
<feature type="transmembrane region" description="Helical" evidence="1">
    <location>
        <begin position="26"/>
        <end position="47"/>
    </location>
</feature>
<comment type="caution">
    <text evidence="2">The sequence shown here is derived from an EMBL/GenBank/DDBJ whole genome shotgun (WGS) entry which is preliminary data.</text>
</comment>
<keyword evidence="1" id="KW-0472">Membrane</keyword>
<keyword evidence="1" id="KW-0812">Transmembrane</keyword>
<feature type="transmembrane region" description="Helical" evidence="1">
    <location>
        <begin position="53"/>
        <end position="68"/>
    </location>
</feature>
<sequence>MRITWGRIHIFNPAVMMSDSPKKDKIKFWTILPVIVMVGFIVLLTLLKVQKEIAIGAPVAIMVIWSIMQQKRDTQKAKQHFLGKVGKENLSKIATKDRLHLIRLDNMEMFLDEMEVPFGEYQATFQHERMVLAKMVLTEFKDVKIKTVKGQQLLVGWNYLNNDMTDIALTFEYQDI</sequence>
<accession>A0ABV2TA19</accession>
<evidence type="ECO:0000256" key="1">
    <source>
        <dbReference type="SAM" id="Phobius"/>
    </source>
</evidence>
<gene>
    <name evidence="2" type="ORF">ABR189_20830</name>
</gene>
<evidence type="ECO:0000313" key="3">
    <source>
        <dbReference type="Proteomes" id="UP001549749"/>
    </source>
</evidence>